<evidence type="ECO:0000313" key="8">
    <source>
        <dbReference type="EMBL" id="MDX3037048.1"/>
    </source>
</evidence>
<feature type="transmembrane region" description="Helical" evidence="6">
    <location>
        <begin position="57"/>
        <end position="76"/>
    </location>
</feature>
<comment type="caution">
    <text evidence="8">The sequence shown here is derived from an EMBL/GenBank/DDBJ whole genome shotgun (WGS) entry which is preliminary data.</text>
</comment>
<evidence type="ECO:0000256" key="2">
    <source>
        <dbReference type="ARBA" id="ARBA00022692"/>
    </source>
</evidence>
<evidence type="ECO:0000256" key="4">
    <source>
        <dbReference type="ARBA" id="ARBA00023136"/>
    </source>
</evidence>
<organism evidence="8 9">
    <name type="scientific">Streptomyces caniscabiei</name>
    <dbReference type="NCBI Taxonomy" id="2746961"/>
    <lineage>
        <taxon>Bacteria</taxon>
        <taxon>Bacillati</taxon>
        <taxon>Actinomycetota</taxon>
        <taxon>Actinomycetes</taxon>
        <taxon>Kitasatosporales</taxon>
        <taxon>Streptomycetaceae</taxon>
        <taxon>Streptomyces</taxon>
    </lineage>
</organism>
<keyword evidence="3 6" id="KW-1133">Transmembrane helix</keyword>
<evidence type="ECO:0000256" key="3">
    <source>
        <dbReference type="ARBA" id="ARBA00022989"/>
    </source>
</evidence>
<comment type="subcellular location">
    <subcellularLocation>
        <location evidence="1">Endomembrane system</location>
        <topology evidence="1">Multi-pass membrane protein</topology>
    </subcellularLocation>
</comment>
<evidence type="ECO:0000256" key="5">
    <source>
        <dbReference type="SAM" id="MobiDB-lite"/>
    </source>
</evidence>
<dbReference type="EMBL" id="JARAWJ010000004">
    <property type="protein sequence ID" value="MDX3037048.1"/>
    <property type="molecule type" value="Genomic_DNA"/>
</dbReference>
<feature type="region of interest" description="Disordered" evidence="5">
    <location>
        <begin position="1"/>
        <end position="22"/>
    </location>
</feature>
<dbReference type="Pfam" id="PF02656">
    <property type="entry name" value="DUF202"/>
    <property type="match status" value="1"/>
</dbReference>
<gene>
    <name evidence="8" type="ORF">PV383_07705</name>
</gene>
<accession>A0ABU4MM37</accession>
<sequence length="113" mass="11204">MGGVSTPSAPPASPDRDPGLQPERTRLAWRRTTLTGAVIAVLAAKSALHGGPSTGGVLAAALCAVLWLGLLALAHRRIAALAAARPPVLAPPAATTAVLCVIALAVCGTALVF</sequence>
<reference evidence="8 9" key="1">
    <citation type="journal article" date="2023" name="Microb. Genom.">
        <title>Mesoterricola silvestris gen. nov., sp. nov., Mesoterricola sediminis sp. nov., Geothrix oryzae sp. nov., Geothrix edaphica sp. nov., Geothrix rubra sp. nov., and Geothrix limicola sp. nov., six novel members of Acidobacteriota isolated from soils.</title>
        <authorList>
            <person name="Weisberg A.J."/>
            <person name="Pearce E."/>
            <person name="Kramer C.G."/>
            <person name="Chang J.H."/>
            <person name="Clarke C.R."/>
        </authorList>
    </citation>
    <scope>NUCLEOTIDE SEQUENCE [LARGE SCALE GENOMIC DNA]</scope>
    <source>
        <strain evidence="8 9">NE20-4-1</strain>
    </source>
</reference>
<keyword evidence="9" id="KW-1185">Reference proteome</keyword>
<evidence type="ECO:0000313" key="9">
    <source>
        <dbReference type="Proteomes" id="UP001282474"/>
    </source>
</evidence>
<feature type="transmembrane region" description="Helical" evidence="6">
    <location>
        <begin position="88"/>
        <end position="112"/>
    </location>
</feature>
<evidence type="ECO:0000259" key="7">
    <source>
        <dbReference type="Pfam" id="PF02656"/>
    </source>
</evidence>
<keyword evidence="2 6" id="KW-0812">Transmembrane</keyword>
<proteinExistence type="predicted"/>
<keyword evidence="4 6" id="KW-0472">Membrane</keyword>
<dbReference type="RefSeq" id="WP_193380432.1">
    <property type="nucleotide sequence ID" value="NZ_JABXWF010000026.1"/>
</dbReference>
<dbReference type="InterPro" id="IPR003807">
    <property type="entry name" value="DUF202"/>
</dbReference>
<feature type="domain" description="DUF202" evidence="7">
    <location>
        <begin position="17"/>
        <end position="80"/>
    </location>
</feature>
<evidence type="ECO:0000256" key="1">
    <source>
        <dbReference type="ARBA" id="ARBA00004127"/>
    </source>
</evidence>
<name>A0ABU4MM37_9ACTN</name>
<protein>
    <submittedName>
        <fullName evidence="8">DUF202 domain-containing protein</fullName>
    </submittedName>
</protein>
<evidence type="ECO:0000256" key="6">
    <source>
        <dbReference type="SAM" id="Phobius"/>
    </source>
</evidence>
<dbReference type="Proteomes" id="UP001282474">
    <property type="component" value="Unassembled WGS sequence"/>
</dbReference>